<dbReference type="GO" id="GO:0005737">
    <property type="term" value="C:cytoplasm"/>
    <property type="evidence" value="ECO:0007669"/>
    <property type="project" value="UniProtKB-SubCell"/>
</dbReference>
<protein>
    <recommendedName>
        <fullName evidence="5">Restriction of telomere capping protein 4</fullName>
    </recommendedName>
</protein>
<evidence type="ECO:0000256" key="3">
    <source>
        <dbReference type="ARBA" id="ARBA00004496"/>
    </source>
</evidence>
<keyword evidence="7" id="KW-0539">Nucleus</keyword>
<dbReference type="InterPro" id="IPR028094">
    <property type="entry name" value="RTC4_C"/>
</dbReference>
<evidence type="ECO:0000256" key="1">
    <source>
        <dbReference type="ARBA" id="ARBA00002738"/>
    </source>
</evidence>
<comment type="caution">
    <text evidence="10">The sequence shown here is derived from an EMBL/GenBank/DDBJ whole genome shotgun (WGS) entry which is preliminary data.</text>
</comment>
<evidence type="ECO:0000256" key="6">
    <source>
        <dbReference type="ARBA" id="ARBA00022490"/>
    </source>
</evidence>
<evidence type="ECO:0000256" key="2">
    <source>
        <dbReference type="ARBA" id="ARBA00004123"/>
    </source>
</evidence>
<gene>
    <name evidence="10" type="ORF">EJ08DRAFT_289308</name>
</gene>
<proteinExistence type="inferred from homology"/>
<dbReference type="GO" id="GO:0005634">
    <property type="term" value="C:nucleus"/>
    <property type="evidence" value="ECO:0007669"/>
    <property type="project" value="UniProtKB-SubCell"/>
</dbReference>
<keyword evidence="6" id="KW-0963">Cytoplasm</keyword>
<keyword evidence="11" id="KW-1185">Reference proteome</keyword>
<reference evidence="10" key="1">
    <citation type="journal article" date="2020" name="Stud. Mycol.">
        <title>101 Dothideomycetes genomes: a test case for predicting lifestyles and emergence of pathogens.</title>
        <authorList>
            <person name="Haridas S."/>
            <person name="Albert R."/>
            <person name="Binder M."/>
            <person name="Bloem J."/>
            <person name="Labutti K."/>
            <person name="Salamov A."/>
            <person name="Andreopoulos B."/>
            <person name="Baker S."/>
            <person name="Barry K."/>
            <person name="Bills G."/>
            <person name="Bluhm B."/>
            <person name="Cannon C."/>
            <person name="Castanera R."/>
            <person name="Culley D."/>
            <person name="Daum C."/>
            <person name="Ezra D."/>
            <person name="Gonzalez J."/>
            <person name="Henrissat B."/>
            <person name="Kuo A."/>
            <person name="Liang C."/>
            <person name="Lipzen A."/>
            <person name="Lutzoni F."/>
            <person name="Magnuson J."/>
            <person name="Mondo S."/>
            <person name="Nolan M."/>
            <person name="Ohm R."/>
            <person name="Pangilinan J."/>
            <person name="Park H.-J."/>
            <person name="Ramirez L."/>
            <person name="Alfaro M."/>
            <person name="Sun H."/>
            <person name="Tritt A."/>
            <person name="Yoshinaga Y."/>
            <person name="Zwiers L.-H."/>
            <person name="Turgeon B."/>
            <person name="Goodwin S."/>
            <person name="Spatafora J."/>
            <person name="Crous P."/>
            <person name="Grigoriev I."/>
        </authorList>
    </citation>
    <scope>NUCLEOTIDE SEQUENCE</scope>
    <source>
        <strain evidence="10">CBS 130266</strain>
    </source>
</reference>
<feature type="compositionally biased region" description="Basic and acidic residues" evidence="8">
    <location>
        <begin position="111"/>
        <end position="121"/>
    </location>
</feature>
<evidence type="ECO:0000259" key="9">
    <source>
        <dbReference type="SMART" id="SM01312"/>
    </source>
</evidence>
<accession>A0A9P4U3N2</accession>
<dbReference type="PANTHER" id="PTHR41391">
    <property type="entry name" value="RESTRICTION OF TELOMERE CAPPING PROTEIN 4"/>
    <property type="match status" value="1"/>
</dbReference>
<comment type="subcellular location">
    <subcellularLocation>
        <location evidence="3">Cytoplasm</location>
    </subcellularLocation>
    <subcellularLocation>
        <location evidence="2">Nucleus</location>
    </subcellularLocation>
</comment>
<evidence type="ECO:0000256" key="5">
    <source>
        <dbReference type="ARBA" id="ARBA00015162"/>
    </source>
</evidence>
<feature type="compositionally biased region" description="Basic and acidic residues" evidence="8">
    <location>
        <begin position="1"/>
        <end position="19"/>
    </location>
</feature>
<name>A0A9P4U3N2_9PEZI</name>
<dbReference type="AlphaFoldDB" id="A0A9P4U3N2"/>
<feature type="compositionally biased region" description="Basic and acidic residues" evidence="8">
    <location>
        <begin position="216"/>
        <end position="229"/>
    </location>
</feature>
<evidence type="ECO:0000256" key="4">
    <source>
        <dbReference type="ARBA" id="ARBA00009461"/>
    </source>
</evidence>
<sequence>MPHLGRDAPRLLTKVKDQEWATSEDHEDPIGRPPESSDDDDANARADIRPTKIISSNRSSQSSPKRKLGLQNVGSRKSSRTAGKGKGIGQENADLNGKGSRPGIKMPQPLKHPDMFDEFSVRKAKKPVNKYTKNVHVPPPLPVKPESKRKDGGFRLPAEFDTSSVRSKRNEYRAAAPPNKLDADALAGNTSGEESDFTSSAMSERSSRNKRAIRPPTEKLRDPPKEPRPGIRTAPRIVQASLSSTPTADMEAAHLSDKDDDADDADWHAKVDPICPNCRQKIDLDFLLNFLDDYKKTDAKERTYPTVREQQSFCQKHRQSEARKAWTEQGYPDLDMKNLPTRLEKYNSNIKRLLENPHDSHFRRHMEERVKEGSARTLRHQVQNSGLDDVSVGYYGTMGLELIMYHLITEFSETIRCLSRSDKIMAARGSSEYVQLVLAPELATLLIMEDMSVDGEEARKIMRESTELGDVLCGKDESEQTRRKRDIANTDVDDYGDTSIDDFARTQMVY</sequence>
<evidence type="ECO:0000313" key="11">
    <source>
        <dbReference type="Proteomes" id="UP000800235"/>
    </source>
</evidence>
<dbReference type="OrthoDB" id="128308at2759"/>
<organism evidence="10 11">
    <name type="scientific">Tothia fuscella</name>
    <dbReference type="NCBI Taxonomy" id="1048955"/>
    <lineage>
        <taxon>Eukaryota</taxon>
        <taxon>Fungi</taxon>
        <taxon>Dikarya</taxon>
        <taxon>Ascomycota</taxon>
        <taxon>Pezizomycotina</taxon>
        <taxon>Dothideomycetes</taxon>
        <taxon>Pleosporomycetidae</taxon>
        <taxon>Venturiales</taxon>
        <taxon>Cylindrosympodiaceae</taxon>
        <taxon>Tothia</taxon>
    </lineage>
</organism>
<comment type="similarity">
    <text evidence="4">Belongs to the RTC4 family.</text>
</comment>
<dbReference type="EMBL" id="MU007012">
    <property type="protein sequence ID" value="KAF2435786.1"/>
    <property type="molecule type" value="Genomic_DNA"/>
</dbReference>
<dbReference type="InterPro" id="IPR039024">
    <property type="entry name" value="RTC4"/>
</dbReference>
<evidence type="ECO:0000256" key="8">
    <source>
        <dbReference type="SAM" id="MobiDB-lite"/>
    </source>
</evidence>
<dbReference type="SMART" id="SM01312">
    <property type="entry name" value="RTC4"/>
    <property type="match status" value="1"/>
</dbReference>
<comment type="function">
    <text evidence="1">May be involved in a process influencing telomere capping.</text>
</comment>
<dbReference type="Pfam" id="PF14474">
    <property type="entry name" value="RTC4"/>
    <property type="match status" value="1"/>
</dbReference>
<feature type="domain" description="Restriction of telomere capping protein 4 C-terminal" evidence="9">
    <location>
        <begin position="353"/>
        <end position="475"/>
    </location>
</feature>
<dbReference type="Proteomes" id="UP000800235">
    <property type="component" value="Unassembled WGS sequence"/>
</dbReference>
<evidence type="ECO:0000256" key="7">
    <source>
        <dbReference type="ARBA" id="ARBA00023242"/>
    </source>
</evidence>
<feature type="region of interest" description="Disordered" evidence="8">
    <location>
        <begin position="1"/>
        <end position="259"/>
    </location>
</feature>
<evidence type="ECO:0000313" key="10">
    <source>
        <dbReference type="EMBL" id="KAF2435786.1"/>
    </source>
</evidence>
<feature type="compositionally biased region" description="Polar residues" evidence="8">
    <location>
        <begin position="188"/>
        <end position="204"/>
    </location>
</feature>
<dbReference type="PANTHER" id="PTHR41391:SF1">
    <property type="entry name" value="RESTRICTION OF TELOMERE CAPPING PROTEIN 4"/>
    <property type="match status" value="1"/>
</dbReference>